<accession>A0AAE1IBE7</accession>
<evidence type="ECO:0000313" key="3">
    <source>
        <dbReference type="EMBL" id="KAK4070967.1"/>
    </source>
</evidence>
<name>A0AAE1IBE7_9HYPO</name>
<sequence>MGRLQDLCGPGDHDKAKDDWTSEYVRHLLSRNVLQSCFPAETPEADAATKKDKGKGPMTDAFSPAFWYPPPGICLFCNQRRTSSAGPGSSPSLTSNTTMNTDTVMPRLPDIRAATPETSTSGGSSSAPPLPMLSNSGPSSSGSRSGSRSGSHPGSHPGSRPGSSFGTFKLVIRPHPRYATEPGTTPLPSQQPQKLCPTPEPTKSSAMCHKVFNAFGECNFTAVEVARHSRDGANEPVPLGGLPKCRCRIETVCYRPASGNGNEDIPPLPLSIPGRPMTSPREPGHHGIHLRDDAADTYIECAVHLYFCSLEGKVNDMRFWYRNDTMHFNQMMKLQLDVETLARRMAVALAIMHWFARIDARGVQFYLFSQWQRIQGRQLPQDGLQPGQSLASLAEGQTHLRVGHFKEAQIMEMNEDGVKMAVEAVKCSIYIPRPNQKLPAQRRTWDAFVSSYIAASEMILTHKGGNSSLPRLFIYKVITEERHWEIPY</sequence>
<feature type="compositionally biased region" description="Low complexity" evidence="1">
    <location>
        <begin position="113"/>
        <end position="127"/>
    </location>
</feature>
<feature type="region of interest" description="Disordered" evidence="1">
    <location>
        <begin position="84"/>
        <end position="103"/>
    </location>
</feature>
<dbReference type="InterPro" id="IPR022137">
    <property type="entry name" value="Znf_prot_DUF3669"/>
</dbReference>
<dbReference type="RefSeq" id="XP_062754587.1">
    <property type="nucleotide sequence ID" value="XM_062900947.1"/>
</dbReference>
<dbReference type="GeneID" id="87920852"/>
<reference evidence="3" key="1">
    <citation type="submission" date="2023-11" db="EMBL/GenBank/DDBJ databases">
        <title>The genome sequences of three competitors of mushroom-forming fungi.</title>
        <authorList>
            <person name="Beijen E."/>
            <person name="Ohm R.A."/>
        </authorList>
    </citation>
    <scope>NUCLEOTIDE SEQUENCE</scope>
    <source>
        <strain evidence="3">CBS 100526</strain>
    </source>
</reference>
<evidence type="ECO:0000259" key="2">
    <source>
        <dbReference type="Pfam" id="PF12417"/>
    </source>
</evidence>
<protein>
    <recommendedName>
        <fullName evidence="2">DUF3669 domain-containing protein</fullName>
    </recommendedName>
</protein>
<dbReference type="PANTHER" id="PTHR40780:SF2">
    <property type="entry name" value="DUF3669 DOMAIN-CONTAINING PROTEIN"/>
    <property type="match status" value="1"/>
</dbReference>
<feature type="compositionally biased region" description="Polar residues" evidence="1">
    <location>
        <begin position="182"/>
        <end position="193"/>
    </location>
</feature>
<dbReference type="EMBL" id="JAWRVG010000025">
    <property type="protein sequence ID" value="KAK4070967.1"/>
    <property type="molecule type" value="Genomic_DNA"/>
</dbReference>
<dbReference type="PANTHER" id="PTHR40780">
    <property type="entry name" value="DUF3669 DOMAIN-CONTAINING PROTEIN"/>
    <property type="match status" value="1"/>
</dbReference>
<dbReference type="Proteomes" id="UP001273209">
    <property type="component" value="Unassembled WGS sequence"/>
</dbReference>
<feature type="domain" description="DUF3669" evidence="2">
    <location>
        <begin position="405"/>
        <end position="462"/>
    </location>
</feature>
<gene>
    <name evidence="3" type="ORF">Triagg1_6334</name>
</gene>
<comment type="caution">
    <text evidence="3">The sequence shown here is derived from an EMBL/GenBank/DDBJ whole genome shotgun (WGS) entry which is preliminary data.</text>
</comment>
<organism evidence="3 4">
    <name type="scientific">Trichoderma aggressivum f. europaeum</name>
    <dbReference type="NCBI Taxonomy" id="173218"/>
    <lineage>
        <taxon>Eukaryota</taxon>
        <taxon>Fungi</taxon>
        <taxon>Dikarya</taxon>
        <taxon>Ascomycota</taxon>
        <taxon>Pezizomycotina</taxon>
        <taxon>Sordariomycetes</taxon>
        <taxon>Hypocreomycetidae</taxon>
        <taxon>Hypocreales</taxon>
        <taxon>Hypocreaceae</taxon>
        <taxon>Trichoderma</taxon>
    </lineage>
</organism>
<dbReference type="AlphaFoldDB" id="A0AAE1IBE7"/>
<evidence type="ECO:0000313" key="4">
    <source>
        <dbReference type="Proteomes" id="UP001273209"/>
    </source>
</evidence>
<evidence type="ECO:0000256" key="1">
    <source>
        <dbReference type="SAM" id="MobiDB-lite"/>
    </source>
</evidence>
<feature type="region of interest" description="Disordered" evidence="1">
    <location>
        <begin position="113"/>
        <end position="200"/>
    </location>
</feature>
<dbReference type="Pfam" id="PF12417">
    <property type="entry name" value="DUF3669"/>
    <property type="match status" value="1"/>
</dbReference>
<feature type="compositionally biased region" description="Low complexity" evidence="1">
    <location>
        <begin position="136"/>
        <end position="164"/>
    </location>
</feature>
<keyword evidence="4" id="KW-1185">Reference proteome</keyword>
<proteinExistence type="predicted"/>